<evidence type="ECO:0000256" key="3">
    <source>
        <dbReference type="ARBA" id="ARBA00023163"/>
    </source>
</evidence>
<evidence type="ECO:0000313" key="7">
    <source>
        <dbReference type="Proteomes" id="UP000294796"/>
    </source>
</evidence>
<dbReference type="PANTHER" id="PTHR46796">
    <property type="entry name" value="HTH-TYPE TRANSCRIPTIONAL ACTIVATOR RHAS-RELATED"/>
    <property type="match status" value="1"/>
</dbReference>
<dbReference type="GO" id="GO:0043565">
    <property type="term" value="F:sequence-specific DNA binding"/>
    <property type="evidence" value="ECO:0007669"/>
    <property type="project" value="InterPro"/>
</dbReference>
<evidence type="ECO:0000256" key="1">
    <source>
        <dbReference type="ARBA" id="ARBA00023015"/>
    </source>
</evidence>
<dbReference type="InterPro" id="IPR018060">
    <property type="entry name" value="HTH_AraC"/>
</dbReference>
<keyword evidence="1" id="KW-0805">Transcription regulation</keyword>
<dbReference type="OrthoDB" id="9809338at2"/>
<feature type="domain" description="HTH araC/xylS-type" evidence="5">
    <location>
        <begin position="203"/>
        <end position="286"/>
    </location>
</feature>
<dbReference type="SMART" id="SM00342">
    <property type="entry name" value="HTH_ARAC"/>
    <property type="match status" value="1"/>
</dbReference>
<feature type="compositionally biased region" description="Low complexity" evidence="4">
    <location>
        <begin position="305"/>
        <end position="319"/>
    </location>
</feature>
<keyword evidence="7" id="KW-1185">Reference proteome</keyword>
<dbReference type="PANTHER" id="PTHR46796:SF15">
    <property type="entry name" value="BLL1074 PROTEIN"/>
    <property type="match status" value="1"/>
</dbReference>
<dbReference type="AlphaFoldDB" id="A0A4R5TRP5"/>
<dbReference type="Gene3D" id="1.10.10.60">
    <property type="entry name" value="Homeodomain-like"/>
    <property type="match status" value="1"/>
</dbReference>
<accession>A0A4R5TRP5</accession>
<evidence type="ECO:0000313" key="6">
    <source>
        <dbReference type="EMBL" id="TDK23765.1"/>
    </source>
</evidence>
<name>A0A4R5TRP5_9GAMM</name>
<organism evidence="6 7">
    <name type="scientific">Luteimonas aestuarii</name>
    <dbReference type="NCBI Taxonomy" id="453837"/>
    <lineage>
        <taxon>Bacteria</taxon>
        <taxon>Pseudomonadati</taxon>
        <taxon>Pseudomonadota</taxon>
        <taxon>Gammaproteobacteria</taxon>
        <taxon>Lysobacterales</taxon>
        <taxon>Lysobacteraceae</taxon>
        <taxon>Luteimonas</taxon>
    </lineage>
</organism>
<evidence type="ECO:0000256" key="2">
    <source>
        <dbReference type="ARBA" id="ARBA00023125"/>
    </source>
</evidence>
<sequence length="319" mass="33957">MRMSMATGWRAIGRAHWKNRTWRALVSRPCRRQIRGMHDVQTQYLPIRRDAARLVSALLVDESPQPLARIATPSPCAQLVARFGPTVPGGVDVHLLGPQRRVRRKHVGGGHRAILLRLRPGMQPAIAGVAPSESIGSAIAIDDLWGANAANRLRAQLAAAMDANAAAALLQAAIVEQASSARGASPATPRLAFALARLQASGVADVARAVGVSERQLRREFRDLLGLSPKAVARLDRFARAVRAGQSIASPSWAAVAADAGYYDQAHMIADFKAIAGVTPRALLAELRVATPIGGSGFSRPPPDASATLPTPARRTPRR</sequence>
<gene>
    <name evidence="6" type="ORF">E2F46_09530</name>
</gene>
<protein>
    <submittedName>
        <fullName evidence="6">AraC family transcriptional regulator</fullName>
    </submittedName>
</protein>
<keyword evidence="2" id="KW-0238">DNA-binding</keyword>
<dbReference type="Pfam" id="PF12833">
    <property type="entry name" value="HTH_18"/>
    <property type="match status" value="1"/>
</dbReference>
<comment type="caution">
    <text evidence="6">The sequence shown here is derived from an EMBL/GenBank/DDBJ whole genome shotgun (WGS) entry which is preliminary data.</text>
</comment>
<evidence type="ECO:0000256" key="4">
    <source>
        <dbReference type="SAM" id="MobiDB-lite"/>
    </source>
</evidence>
<evidence type="ECO:0000259" key="5">
    <source>
        <dbReference type="PROSITE" id="PS01124"/>
    </source>
</evidence>
<dbReference type="PROSITE" id="PS01124">
    <property type="entry name" value="HTH_ARAC_FAMILY_2"/>
    <property type="match status" value="1"/>
</dbReference>
<dbReference type="Proteomes" id="UP000294796">
    <property type="component" value="Unassembled WGS sequence"/>
</dbReference>
<reference evidence="6 7" key="1">
    <citation type="submission" date="2019-03" db="EMBL/GenBank/DDBJ databases">
        <title>Luteimonas zhaokaii sp.nov., isolated from the rectal contents of Plateau pika in Yushu, Qinghai Province, China.</title>
        <authorList>
            <person name="Zhang G."/>
        </authorList>
    </citation>
    <scope>NUCLEOTIDE SEQUENCE [LARGE SCALE GENOMIC DNA]</scope>
    <source>
        <strain evidence="6 7">B9</strain>
    </source>
</reference>
<dbReference type="InterPro" id="IPR050204">
    <property type="entry name" value="AraC_XylS_family_regulators"/>
</dbReference>
<dbReference type="GO" id="GO:0003700">
    <property type="term" value="F:DNA-binding transcription factor activity"/>
    <property type="evidence" value="ECO:0007669"/>
    <property type="project" value="InterPro"/>
</dbReference>
<feature type="region of interest" description="Disordered" evidence="4">
    <location>
        <begin position="294"/>
        <end position="319"/>
    </location>
</feature>
<keyword evidence="3" id="KW-0804">Transcription</keyword>
<proteinExistence type="predicted"/>
<dbReference type="EMBL" id="SMTF01000006">
    <property type="protein sequence ID" value="TDK23765.1"/>
    <property type="molecule type" value="Genomic_DNA"/>
</dbReference>